<dbReference type="InterPro" id="IPR027417">
    <property type="entry name" value="P-loop_NTPase"/>
</dbReference>
<feature type="non-terminal residue" evidence="1">
    <location>
        <position position="397"/>
    </location>
</feature>
<name>A0A0F9DRS7_9ZZZZ</name>
<dbReference type="AlphaFoldDB" id="A0A0F9DRS7"/>
<organism evidence="1">
    <name type="scientific">marine sediment metagenome</name>
    <dbReference type="NCBI Taxonomy" id="412755"/>
    <lineage>
        <taxon>unclassified sequences</taxon>
        <taxon>metagenomes</taxon>
        <taxon>ecological metagenomes</taxon>
    </lineage>
</organism>
<comment type="caution">
    <text evidence="1">The sequence shown here is derived from an EMBL/GenBank/DDBJ whole genome shotgun (WGS) entry which is preliminary data.</text>
</comment>
<dbReference type="EMBL" id="LAZR01038129">
    <property type="protein sequence ID" value="KKL20361.1"/>
    <property type="molecule type" value="Genomic_DNA"/>
</dbReference>
<accession>A0A0F9DRS7</accession>
<reference evidence="1" key="1">
    <citation type="journal article" date="2015" name="Nature">
        <title>Complex archaea that bridge the gap between prokaryotes and eukaryotes.</title>
        <authorList>
            <person name="Spang A."/>
            <person name="Saw J.H."/>
            <person name="Jorgensen S.L."/>
            <person name="Zaremba-Niedzwiedzka K."/>
            <person name="Martijn J."/>
            <person name="Lind A.E."/>
            <person name="van Eijk R."/>
            <person name="Schleper C."/>
            <person name="Guy L."/>
            <person name="Ettema T.J."/>
        </authorList>
    </citation>
    <scope>NUCLEOTIDE SEQUENCE</scope>
</reference>
<evidence type="ECO:0000313" key="1">
    <source>
        <dbReference type="EMBL" id="KKL20361.1"/>
    </source>
</evidence>
<evidence type="ECO:0008006" key="2">
    <source>
        <dbReference type="Google" id="ProtNLM"/>
    </source>
</evidence>
<proteinExistence type="predicted"/>
<protein>
    <recommendedName>
        <fullName evidence="2">Terminase large subunit gp17-like C-terminal domain-containing protein</fullName>
    </recommendedName>
</protein>
<sequence>MDKDLRGFRDDAEAEINRRGEEDELRRQLDVVDWAHSHFYIPDTKSPIQLLVHQQAVMRYALRRLSKNDSRIDSFPSLSERVGHYPFRTVVWSTPKKRGKSTAAAVAARFVAETQTRFGEVYHCANDLDQAKERSFRFISDSIRLTPNCIQKAGDWVLPERWIVQKTRQECLESGTIIKAISSDAKGEAGGNPDLTVWTELWGFTQRDDILFWEEMKPVPAKPDSMRWIETYAGFENESMLLWELYEMGKDGRQLTAGEVAEATDTPLDAFIETGGDPEALVPIWVNEGAGLLLYWDEGITARRWLPAELNEDGTVKGTALSYYREEEKKNTPSEYRRHHLNEWVGAESDFVPLPLWDACYEPWDSIRETGLPPFLPGDPTKVVLGADAATTGDCFG</sequence>
<gene>
    <name evidence="1" type="ORF">LCGC14_2456220</name>
</gene>
<dbReference type="Gene3D" id="3.40.50.300">
    <property type="entry name" value="P-loop containing nucleotide triphosphate hydrolases"/>
    <property type="match status" value="1"/>
</dbReference>